<organism evidence="2 4">
    <name type="scientific">Methylobacterium oxalidis</name>
    <dbReference type="NCBI Taxonomy" id="944322"/>
    <lineage>
        <taxon>Bacteria</taxon>
        <taxon>Pseudomonadati</taxon>
        <taxon>Pseudomonadota</taxon>
        <taxon>Alphaproteobacteria</taxon>
        <taxon>Hyphomicrobiales</taxon>
        <taxon>Methylobacteriaceae</taxon>
        <taxon>Methylobacterium</taxon>
    </lineage>
</organism>
<proteinExistence type="predicted"/>
<dbReference type="Proteomes" id="UP000321960">
    <property type="component" value="Unassembled WGS sequence"/>
</dbReference>
<gene>
    <name evidence="3" type="ORF">GCM10007888_34510</name>
    <name evidence="2" type="ORF">MOX02_21390</name>
</gene>
<evidence type="ECO:0000256" key="1">
    <source>
        <dbReference type="SAM" id="MobiDB-lite"/>
    </source>
</evidence>
<keyword evidence="5" id="KW-1185">Reference proteome</keyword>
<comment type="caution">
    <text evidence="2">The sequence shown here is derived from an EMBL/GenBank/DDBJ whole genome shotgun (WGS) entry which is preliminary data.</text>
</comment>
<evidence type="ECO:0000313" key="4">
    <source>
        <dbReference type="Proteomes" id="UP000321960"/>
    </source>
</evidence>
<dbReference type="AlphaFoldDB" id="A0A512J2C2"/>
<dbReference type="Proteomes" id="UP001156856">
    <property type="component" value="Unassembled WGS sequence"/>
</dbReference>
<reference evidence="2 4" key="3">
    <citation type="submission" date="2019-07" db="EMBL/GenBank/DDBJ databases">
        <title>Whole genome shotgun sequence of Methylobacterium oxalidis NBRC 107715.</title>
        <authorList>
            <person name="Hosoyama A."/>
            <person name="Uohara A."/>
            <person name="Ohji S."/>
            <person name="Ichikawa N."/>
        </authorList>
    </citation>
    <scope>NUCLEOTIDE SEQUENCE [LARGE SCALE GENOMIC DNA]</scope>
    <source>
        <strain evidence="2 4">NBRC 107715</strain>
    </source>
</reference>
<accession>A0A512J2C2</accession>
<protein>
    <submittedName>
        <fullName evidence="2">Uncharacterized protein</fullName>
    </submittedName>
</protein>
<evidence type="ECO:0000313" key="3">
    <source>
        <dbReference type="EMBL" id="GLS65070.1"/>
    </source>
</evidence>
<feature type="compositionally biased region" description="Basic and acidic residues" evidence="1">
    <location>
        <begin position="1"/>
        <end position="17"/>
    </location>
</feature>
<name>A0A512J2C2_9HYPH</name>
<dbReference type="EMBL" id="BSPK01000060">
    <property type="protein sequence ID" value="GLS65070.1"/>
    <property type="molecule type" value="Genomic_DNA"/>
</dbReference>
<sequence length="91" mass="9810">MLRQEIEGAVDRDRGDPPPRPAQALRDVVGAERLAGFRHDPQHVPAQARELQVALAAQALGPFDHVPAAAARAVVPARVMMTVLRHGARPD</sequence>
<evidence type="ECO:0000313" key="2">
    <source>
        <dbReference type="EMBL" id="GEP04101.1"/>
    </source>
</evidence>
<reference evidence="3" key="4">
    <citation type="submission" date="2023-01" db="EMBL/GenBank/DDBJ databases">
        <title>Draft genome sequence of Methylobacterium oxalidis strain NBRC 107715.</title>
        <authorList>
            <person name="Sun Q."/>
            <person name="Mori K."/>
        </authorList>
    </citation>
    <scope>NUCLEOTIDE SEQUENCE</scope>
    <source>
        <strain evidence="3">NBRC 107715</strain>
    </source>
</reference>
<reference evidence="3" key="1">
    <citation type="journal article" date="2014" name="Int. J. Syst. Evol. Microbiol.">
        <title>Complete genome of a new Firmicutes species belonging to the dominant human colonic microbiota ('Ruminococcus bicirculans') reveals two chromosomes and a selective capacity to utilize plant glucans.</title>
        <authorList>
            <consortium name="NISC Comparative Sequencing Program"/>
            <person name="Wegmann U."/>
            <person name="Louis P."/>
            <person name="Goesmann A."/>
            <person name="Henrissat B."/>
            <person name="Duncan S.H."/>
            <person name="Flint H.J."/>
        </authorList>
    </citation>
    <scope>NUCLEOTIDE SEQUENCE</scope>
    <source>
        <strain evidence="3">NBRC 107715</strain>
    </source>
</reference>
<dbReference type="EMBL" id="BJZU01000034">
    <property type="protein sequence ID" value="GEP04101.1"/>
    <property type="molecule type" value="Genomic_DNA"/>
</dbReference>
<evidence type="ECO:0000313" key="5">
    <source>
        <dbReference type="Proteomes" id="UP001156856"/>
    </source>
</evidence>
<reference evidence="5" key="2">
    <citation type="journal article" date="2019" name="Int. J. Syst. Evol. Microbiol.">
        <title>The Global Catalogue of Microorganisms (GCM) 10K type strain sequencing project: providing services to taxonomists for standard genome sequencing and annotation.</title>
        <authorList>
            <consortium name="The Broad Institute Genomics Platform"/>
            <consortium name="The Broad Institute Genome Sequencing Center for Infectious Disease"/>
            <person name="Wu L."/>
            <person name="Ma J."/>
        </authorList>
    </citation>
    <scope>NUCLEOTIDE SEQUENCE [LARGE SCALE GENOMIC DNA]</scope>
    <source>
        <strain evidence="5">NBRC 107715</strain>
    </source>
</reference>
<feature type="region of interest" description="Disordered" evidence="1">
    <location>
        <begin position="1"/>
        <end position="23"/>
    </location>
</feature>